<organism evidence="7 8">
    <name type="scientific">Corynebacterium callunae DSM 20147</name>
    <dbReference type="NCBI Taxonomy" id="1121353"/>
    <lineage>
        <taxon>Bacteria</taxon>
        <taxon>Bacillati</taxon>
        <taxon>Actinomycetota</taxon>
        <taxon>Actinomycetes</taxon>
        <taxon>Mycobacteriales</taxon>
        <taxon>Corynebacteriaceae</taxon>
        <taxon>Corynebacterium</taxon>
    </lineage>
</organism>
<dbReference type="InterPro" id="IPR000866">
    <property type="entry name" value="AhpC/TSA"/>
</dbReference>
<evidence type="ECO:0000256" key="4">
    <source>
        <dbReference type="ARBA" id="ARBA00023157"/>
    </source>
</evidence>
<comment type="subcellular location">
    <subcellularLocation>
        <location evidence="1">Cell envelope</location>
    </subcellularLocation>
</comment>
<dbReference type="PANTHER" id="PTHR42852:SF6">
    <property type="entry name" value="THIOL:DISULFIDE INTERCHANGE PROTEIN DSBE"/>
    <property type="match status" value="1"/>
</dbReference>
<keyword evidence="2" id="KW-0201">Cytochrome c-type biogenesis</keyword>
<keyword evidence="5" id="KW-0676">Redox-active center</keyword>
<dbReference type="PANTHER" id="PTHR42852">
    <property type="entry name" value="THIOL:DISULFIDE INTERCHANGE PROTEIN DSBE"/>
    <property type="match status" value="1"/>
</dbReference>
<dbReference type="RefSeq" id="WP_015650160.1">
    <property type="nucleotide sequence ID" value="NC_020506.1"/>
</dbReference>
<dbReference type="Gene3D" id="3.40.30.10">
    <property type="entry name" value="Glutaredoxin"/>
    <property type="match status" value="1"/>
</dbReference>
<dbReference type="PATRIC" id="fig|1121353.3.peg.260"/>
<dbReference type="GO" id="GO:0017004">
    <property type="term" value="P:cytochrome complex assembly"/>
    <property type="evidence" value="ECO:0007669"/>
    <property type="project" value="UniProtKB-KW"/>
</dbReference>
<dbReference type="AlphaFoldDB" id="M1TMZ2"/>
<dbReference type="KEGG" id="ccn:H924_01250"/>
<dbReference type="EMBL" id="CP004354">
    <property type="protein sequence ID" value="AGG65706.1"/>
    <property type="molecule type" value="Genomic_DNA"/>
</dbReference>
<dbReference type="GO" id="GO:0016209">
    <property type="term" value="F:antioxidant activity"/>
    <property type="evidence" value="ECO:0007669"/>
    <property type="project" value="InterPro"/>
</dbReference>
<keyword evidence="8" id="KW-1185">Reference proteome</keyword>
<evidence type="ECO:0000256" key="2">
    <source>
        <dbReference type="ARBA" id="ARBA00022748"/>
    </source>
</evidence>
<dbReference type="Pfam" id="PF00578">
    <property type="entry name" value="AhpC-TSA"/>
    <property type="match status" value="1"/>
</dbReference>
<dbReference type="OrthoDB" id="9796554at2"/>
<dbReference type="HOGENOM" id="CLU_042529_6_1_11"/>
<dbReference type="PROSITE" id="PS51352">
    <property type="entry name" value="THIOREDOXIN_2"/>
    <property type="match status" value="1"/>
</dbReference>
<evidence type="ECO:0000313" key="7">
    <source>
        <dbReference type="EMBL" id="AGG65706.1"/>
    </source>
</evidence>
<dbReference type="eggNOG" id="COG0526">
    <property type="taxonomic scope" value="Bacteria"/>
</dbReference>
<name>M1TMZ2_9CORY</name>
<dbReference type="PROSITE" id="PS00194">
    <property type="entry name" value="THIOREDOXIN_1"/>
    <property type="match status" value="1"/>
</dbReference>
<gene>
    <name evidence="7" type="ORF">H924_01250</name>
</gene>
<dbReference type="InterPro" id="IPR013766">
    <property type="entry name" value="Thioredoxin_domain"/>
</dbReference>
<keyword evidence="4" id="KW-1015">Disulfide bond</keyword>
<evidence type="ECO:0000256" key="3">
    <source>
        <dbReference type="ARBA" id="ARBA00022968"/>
    </source>
</evidence>
<accession>M1TMZ2</accession>
<dbReference type="Proteomes" id="UP000011760">
    <property type="component" value="Chromosome"/>
</dbReference>
<dbReference type="InterPro" id="IPR036249">
    <property type="entry name" value="Thioredoxin-like_sf"/>
</dbReference>
<dbReference type="GO" id="GO:0030313">
    <property type="term" value="C:cell envelope"/>
    <property type="evidence" value="ECO:0007669"/>
    <property type="project" value="UniProtKB-SubCell"/>
</dbReference>
<evidence type="ECO:0000256" key="5">
    <source>
        <dbReference type="ARBA" id="ARBA00023284"/>
    </source>
</evidence>
<dbReference type="SUPFAM" id="SSF52833">
    <property type="entry name" value="Thioredoxin-like"/>
    <property type="match status" value="1"/>
</dbReference>
<dbReference type="InterPro" id="IPR050553">
    <property type="entry name" value="Thioredoxin_ResA/DsbE_sf"/>
</dbReference>
<feature type="domain" description="Thioredoxin" evidence="6">
    <location>
        <begin position="48"/>
        <end position="190"/>
    </location>
</feature>
<evidence type="ECO:0000256" key="1">
    <source>
        <dbReference type="ARBA" id="ARBA00004196"/>
    </source>
</evidence>
<reference evidence="7 8" key="1">
    <citation type="submission" date="2013-02" db="EMBL/GenBank/DDBJ databases">
        <title>The complete genome sequence of Corynebacterium callunae DSM 20147.</title>
        <authorList>
            <person name="Ruckert C."/>
            <person name="Albersmeier A."/>
            <person name="Kalinowski J."/>
        </authorList>
    </citation>
    <scope>NUCLEOTIDE SEQUENCE [LARGE SCALE GENOMIC DNA]</scope>
    <source>
        <strain evidence="7 8">DSM 20147</strain>
    </source>
</reference>
<evidence type="ECO:0000259" key="6">
    <source>
        <dbReference type="PROSITE" id="PS51352"/>
    </source>
</evidence>
<evidence type="ECO:0000313" key="8">
    <source>
        <dbReference type="Proteomes" id="UP000011760"/>
    </source>
</evidence>
<dbReference type="GO" id="GO:0016491">
    <property type="term" value="F:oxidoreductase activity"/>
    <property type="evidence" value="ECO:0007669"/>
    <property type="project" value="InterPro"/>
</dbReference>
<protein>
    <submittedName>
        <fullName evidence="7">Thioredoxin-related protein</fullName>
    </submittedName>
</protein>
<dbReference type="CDD" id="cd02966">
    <property type="entry name" value="TlpA_like_family"/>
    <property type="match status" value="1"/>
</dbReference>
<sequence>MTSSAKWSLVGVVVILAALVAILPRLLGGSATDTSADKAAGQDEGASTSVISQRPDCVATSVAGVELPCLGGTSGVGNDKPTVVNLWAWWCEPCRDELPIFEQFAEAHSELNVIGVHADANAANGAALLDDLGVNLPSYQDDSNLFAGTLGLPSVVPITVVVSASGEVIGTFPTPFTSVDQLNNAVIEVL</sequence>
<dbReference type="InterPro" id="IPR017937">
    <property type="entry name" value="Thioredoxin_CS"/>
</dbReference>
<dbReference type="STRING" id="1121353.H924_01250"/>
<proteinExistence type="predicted"/>
<keyword evidence="3" id="KW-0735">Signal-anchor</keyword>
<keyword evidence="3" id="KW-0812">Transmembrane</keyword>